<dbReference type="Gene3D" id="3.40.710.10">
    <property type="entry name" value="DD-peptidase/beta-lactamase superfamily"/>
    <property type="match status" value="1"/>
</dbReference>
<evidence type="ECO:0000259" key="3">
    <source>
        <dbReference type="Pfam" id="PF00144"/>
    </source>
</evidence>
<sequence>MASTTTLPADQAVAATADGNMVSEMESAFKSSVESGQIPGAVVIAKDVTGKIDYVRSFGARSVRPDENGALPPMQADTIMRMGQASVLVGTVMALQCVERGLIGLDESVEKFLPDLTSMKVLAGFDAEGKPIMRERNGIITLRHMLTDTSGISHVPISPLLREYCAKGYSTYPLPIGGETDIPEPLAAPPVGDPGTEWVHGTNIDWAGKLVERAMETDLESYMQQNICAPLGITDITFKLHQRPDMLARRADLTKRNPEDGKLHYDDTIFFRKFPDECYAGSGMFASPAAFMAVMHSLLKRDGVLLKPETVDQMFVPALNETMERGMNEHFNKVIRFINYGYPLPQWPTLRRNFGFGAIVIMQDLDGDKWRRKGSMSINCGWNVGLQIDPAAGLCTIVAFQTSPYSTPIEEGLVHTFEKAMYSLL</sequence>
<dbReference type="GO" id="GO:0016787">
    <property type="term" value="F:hydrolase activity"/>
    <property type="evidence" value="ECO:0007669"/>
    <property type="project" value="UniProtKB-KW"/>
</dbReference>
<gene>
    <name evidence="4" type="ORF">GQ607_002762</name>
</gene>
<dbReference type="InterPro" id="IPR050789">
    <property type="entry name" value="Diverse_Enzym_Activities"/>
</dbReference>
<keyword evidence="5" id="KW-1185">Reference proteome</keyword>
<evidence type="ECO:0000256" key="2">
    <source>
        <dbReference type="ARBA" id="ARBA00022801"/>
    </source>
</evidence>
<accession>A0A8H3ZYB2</accession>
<dbReference type="SUPFAM" id="SSF56601">
    <property type="entry name" value="beta-lactamase/transpeptidase-like"/>
    <property type="match status" value="1"/>
</dbReference>
<reference evidence="4 5" key="1">
    <citation type="submission" date="2019-12" db="EMBL/GenBank/DDBJ databases">
        <title>A genome sequence resource for the geographically widespread anthracnose pathogen Colletotrichum asianum.</title>
        <authorList>
            <person name="Meng Y."/>
        </authorList>
    </citation>
    <scope>NUCLEOTIDE SEQUENCE [LARGE SCALE GENOMIC DNA]</scope>
    <source>
        <strain evidence="4 5">ICMP 18580</strain>
    </source>
</reference>
<evidence type="ECO:0000313" key="5">
    <source>
        <dbReference type="Proteomes" id="UP000434172"/>
    </source>
</evidence>
<organism evidence="4 5">
    <name type="scientific">Colletotrichum asianum</name>
    <dbReference type="NCBI Taxonomy" id="702518"/>
    <lineage>
        <taxon>Eukaryota</taxon>
        <taxon>Fungi</taxon>
        <taxon>Dikarya</taxon>
        <taxon>Ascomycota</taxon>
        <taxon>Pezizomycotina</taxon>
        <taxon>Sordariomycetes</taxon>
        <taxon>Hypocreomycetidae</taxon>
        <taxon>Glomerellales</taxon>
        <taxon>Glomerellaceae</taxon>
        <taxon>Colletotrichum</taxon>
        <taxon>Colletotrichum gloeosporioides species complex</taxon>
    </lineage>
</organism>
<feature type="domain" description="Beta-lactamase-related" evidence="3">
    <location>
        <begin position="26"/>
        <end position="404"/>
    </location>
</feature>
<proteinExistence type="inferred from homology"/>
<dbReference type="AlphaFoldDB" id="A0A8H3ZYB2"/>
<keyword evidence="2" id="KW-0378">Hydrolase</keyword>
<dbReference type="PANTHER" id="PTHR43283">
    <property type="entry name" value="BETA-LACTAMASE-RELATED"/>
    <property type="match status" value="1"/>
</dbReference>
<name>A0A8H3ZYB2_9PEZI</name>
<dbReference type="Proteomes" id="UP000434172">
    <property type="component" value="Unassembled WGS sequence"/>
</dbReference>
<dbReference type="OrthoDB" id="428260at2759"/>
<evidence type="ECO:0000256" key="1">
    <source>
        <dbReference type="ARBA" id="ARBA00009009"/>
    </source>
</evidence>
<dbReference type="PANTHER" id="PTHR43283:SF17">
    <property type="entry name" value="(LOVD), PUTATIVE (AFU_ORTHOLOGUE AFUA_5G00920)-RELATED"/>
    <property type="match status" value="1"/>
</dbReference>
<dbReference type="EMBL" id="WOWK01000009">
    <property type="protein sequence ID" value="KAF0329995.1"/>
    <property type="molecule type" value="Genomic_DNA"/>
</dbReference>
<evidence type="ECO:0000313" key="4">
    <source>
        <dbReference type="EMBL" id="KAF0329995.1"/>
    </source>
</evidence>
<dbReference type="InterPro" id="IPR012338">
    <property type="entry name" value="Beta-lactam/transpept-like"/>
</dbReference>
<dbReference type="Pfam" id="PF00144">
    <property type="entry name" value="Beta-lactamase"/>
    <property type="match status" value="1"/>
</dbReference>
<protein>
    <submittedName>
        <fullName evidence="4">Beta-lactamase</fullName>
    </submittedName>
</protein>
<comment type="caution">
    <text evidence="4">The sequence shown here is derived from an EMBL/GenBank/DDBJ whole genome shotgun (WGS) entry which is preliminary data.</text>
</comment>
<comment type="similarity">
    <text evidence="1">Belongs to the class-A beta-lactamase family.</text>
</comment>
<dbReference type="InterPro" id="IPR001466">
    <property type="entry name" value="Beta-lactam-related"/>
</dbReference>